<feature type="compositionally biased region" description="Low complexity" evidence="3">
    <location>
        <begin position="52"/>
        <end position="75"/>
    </location>
</feature>
<evidence type="ECO:0000313" key="6">
    <source>
        <dbReference type="EMBL" id="KAG0662944.1"/>
    </source>
</evidence>
<dbReference type="OrthoDB" id="1721884at2759"/>
<accession>A0A9P7B7H1</accession>
<feature type="compositionally biased region" description="Low complexity" evidence="3">
    <location>
        <begin position="104"/>
        <end position="125"/>
    </location>
</feature>
<feature type="compositionally biased region" description="Low complexity" evidence="3">
    <location>
        <begin position="196"/>
        <end position="205"/>
    </location>
</feature>
<dbReference type="GO" id="GO:0005524">
    <property type="term" value="F:ATP binding"/>
    <property type="evidence" value="ECO:0007669"/>
    <property type="project" value="UniProtKB-KW"/>
</dbReference>
<keyword evidence="2" id="KW-0067">ATP-binding</keyword>
<dbReference type="Proteomes" id="UP000777482">
    <property type="component" value="Unassembled WGS sequence"/>
</dbReference>
<dbReference type="InterPro" id="IPR050052">
    <property type="entry name" value="ATP-dep_Clp_protease_ClpX"/>
</dbReference>
<dbReference type="PANTHER" id="PTHR48102:SF7">
    <property type="entry name" value="ATP-DEPENDENT CLP PROTEASE ATP-BINDING SUBUNIT CLPX-LIKE, MITOCHONDRIAL"/>
    <property type="match status" value="1"/>
</dbReference>
<dbReference type="Pfam" id="PF10431">
    <property type="entry name" value="ClpB_D2-small"/>
    <property type="match status" value="1"/>
</dbReference>
<organism evidence="6 7">
    <name type="scientific">Rhodotorula mucilaginosa</name>
    <name type="common">Yeast</name>
    <name type="synonym">Rhodotorula rubra</name>
    <dbReference type="NCBI Taxonomy" id="5537"/>
    <lineage>
        <taxon>Eukaryota</taxon>
        <taxon>Fungi</taxon>
        <taxon>Dikarya</taxon>
        <taxon>Basidiomycota</taxon>
        <taxon>Pucciniomycotina</taxon>
        <taxon>Microbotryomycetes</taxon>
        <taxon>Sporidiobolales</taxon>
        <taxon>Sporidiobolaceae</taxon>
        <taxon>Rhodotorula</taxon>
    </lineage>
</organism>
<dbReference type="InterPro" id="IPR019489">
    <property type="entry name" value="Clp_ATPase_C"/>
</dbReference>
<feature type="region of interest" description="Disordered" evidence="3">
    <location>
        <begin position="700"/>
        <end position="734"/>
    </location>
</feature>
<dbReference type="Gene3D" id="1.10.8.60">
    <property type="match status" value="1"/>
</dbReference>
<keyword evidence="7" id="KW-1185">Reference proteome</keyword>
<dbReference type="SUPFAM" id="SSF52540">
    <property type="entry name" value="P-loop containing nucleoside triphosphate hydrolases"/>
    <property type="match status" value="1"/>
</dbReference>
<keyword evidence="1" id="KW-0547">Nucleotide-binding</keyword>
<dbReference type="GO" id="GO:0005759">
    <property type="term" value="C:mitochondrial matrix"/>
    <property type="evidence" value="ECO:0007669"/>
    <property type="project" value="TreeGrafter"/>
</dbReference>
<dbReference type="Pfam" id="PF07724">
    <property type="entry name" value="AAA_2"/>
    <property type="match status" value="1"/>
</dbReference>
<evidence type="ECO:0000256" key="3">
    <source>
        <dbReference type="SAM" id="MobiDB-lite"/>
    </source>
</evidence>
<dbReference type="InterPro" id="IPR003959">
    <property type="entry name" value="ATPase_AAA_core"/>
</dbReference>
<dbReference type="PANTHER" id="PTHR48102">
    <property type="entry name" value="ATP-DEPENDENT CLP PROTEASE ATP-BINDING SUBUNIT CLPX-LIKE, MITOCHONDRIAL-RELATED"/>
    <property type="match status" value="1"/>
</dbReference>
<gene>
    <name evidence="6" type="ORF">C6P46_003032</name>
</gene>
<reference evidence="6 7" key="1">
    <citation type="submission" date="2020-11" db="EMBL/GenBank/DDBJ databases">
        <title>Kefir isolates.</title>
        <authorList>
            <person name="Marcisauskas S."/>
            <person name="Kim Y."/>
            <person name="Blasche S."/>
        </authorList>
    </citation>
    <scope>NUCLEOTIDE SEQUENCE [LARGE SCALE GENOMIC DNA]</scope>
    <source>
        <strain evidence="6 7">KR</strain>
    </source>
</reference>
<protein>
    <submittedName>
        <fullName evidence="6">Uncharacterized protein</fullName>
    </submittedName>
</protein>
<evidence type="ECO:0000259" key="5">
    <source>
        <dbReference type="SMART" id="SM01086"/>
    </source>
</evidence>
<comment type="caution">
    <text evidence="6">The sequence shown here is derived from an EMBL/GenBank/DDBJ whole genome shotgun (WGS) entry which is preliminary data.</text>
</comment>
<name>A0A9P7B7H1_RHOMI</name>
<dbReference type="AlphaFoldDB" id="A0A9P7B7H1"/>
<feature type="compositionally biased region" description="Basic and acidic residues" evidence="3">
    <location>
        <begin position="225"/>
        <end position="251"/>
    </location>
</feature>
<feature type="compositionally biased region" description="Low complexity" evidence="3">
    <location>
        <begin position="701"/>
        <end position="722"/>
    </location>
</feature>
<dbReference type="InterPro" id="IPR003593">
    <property type="entry name" value="AAA+_ATPase"/>
</dbReference>
<evidence type="ECO:0000259" key="4">
    <source>
        <dbReference type="SMART" id="SM00382"/>
    </source>
</evidence>
<feature type="region of interest" description="Disordered" evidence="3">
    <location>
        <begin position="531"/>
        <end position="555"/>
    </location>
</feature>
<evidence type="ECO:0000313" key="7">
    <source>
        <dbReference type="Proteomes" id="UP000777482"/>
    </source>
</evidence>
<feature type="region of interest" description="Disordered" evidence="3">
    <location>
        <begin position="167"/>
        <end position="295"/>
    </location>
</feature>
<dbReference type="SMART" id="SM01086">
    <property type="entry name" value="ClpB_D2-small"/>
    <property type="match status" value="1"/>
</dbReference>
<proteinExistence type="predicted"/>
<sequence length="734" mass="76693">MLAARITANRTAARHVAAPATIRSLGRTSRSNPPRGGPRHHLYGPVVQLFHPAGPAGGTTTPTVSKAPTATAATARRNPRQLVAHLDDVYNHYARLPSSAGDETATASDATRSSSRPASSSKSASAPPPGLPQSFTVGWTQVEPTADERKLVDLHLARLANLPEWATGALGGKPQHRHATDLKPTRKRKSAVQKQADAAAAAAAAEESEGREKPSADSVAAASEKTAKDPKGSDSQKASRSDDAQLEERFYRTPSGKLALVKTRKDDPESSPEISIFDTSDSVTTPSSSAADTDERAEVSAILSDFLGQRVGEPAAAAARANHKVVEPLFEKSNILLLGPTGTGKSLLARTLARQLEVPFVSVDAASWTAAGYVGGDVEECIARLAEAADGDLEKAARGIVFIDEVDKIAATSGTTRDIGGTGVQQALLKMLEGTTVNVSEHGYSGGSGGGAASMFGGFGRRGPSREPAMVDTTNILFICAGAFVGLDKIVQARLSKGSIGFTSRIAPAPAAPASEPSTGAASATTLLPPVAQPTRSAPTVSRAGQVDSPPQDLSPLLEQVEPQDLVQFGLIPEFIGRIPITAALKALSEGDLIRILKEPKFSLVQQYTDLFAASGVHLLFTSLALKAVAAQAVKKQTGARGLRRIMENVLLDSMYEAPQSSIRYVLITEAVVTSGEPARYYSRSQKHLFEIDHTAEEESVAAAAAAESGAPEAEAEAAPAPEHAKPKKRAAGF</sequence>
<feature type="region of interest" description="Disordered" evidence="3">
    <location>
        <begin position="22"/>
        <end position="80"/>
    </location>
</feature>
<feature type="domain" description="AAA+ ATPase" evidence="4">
    <location>
        <begin position="331"/>
        <end position="497"/>
    </location>
</feature>
<evidence type="ECO:0000256" key="1">
    <source>
        <dbReference type="ARBA" id="ARBA00022741"/>
    </source>
</evidence>
<dbReference type="InterPro" id="IPR027417">
    <property type="entry name" value="P-loop_NTPase"/>
</dbReference>
<dbReference type="FunFam" id="1.10.8.60:FF:000138">
    <property type="entry name" value="ATP-dependent Clp protease ATP-binding subunit ClpX"/>
    <property type="match status" value="1"/>
</dbReference>
<dbReference type="GO" id="GO:0016887">
    <property type="term" value="F:ATP hydrolysis activity"/>
    <property type="evidence" value="ECO:0007669"/>
    <property type="project" value="InterPro"/>
</dbReference>
<dbReference type="GO" id="GO:0051603">
    <property type="term" value="P:proteolysis involved in protein catabolic process"/>
    <property type="evidence" value="ECO:0007669"/>
    <property type="project" value="TreeGrafter"/>
</dbReference>
<dbReference type="SMART" id="SM00382">
    <property type="entry name" value="AAA"/>
    <property type="match status" value="1"/>
</dbReference>
<dbReference type="Gene3D" id="3.40.50.300">
    <property type="entry name" value="P-loop containing nucleotide triphosphate hydrolases"/>
    <property type="match status" value="1"/>
</dbReference>
<feature type="region of interest" description="Disordered" evidence="3">
    <location>
        <begin position="97"/>
        <end position="136"/>
    </location>
</feature>
<evidence type="ECO:0000256" key="2">
    <source>
        <dbReference type="ARBA" id="ARBA00022840"/>
    </source>
</evidence>
<dbReference type="EMBL" id="PUHQ01000023">
    <property type="protein sequence ID" value="KAG0662944.1"/>
    <property type="molecule type" value="Genomic_DNA"/>
</dbReference>
<feature type="compositionally biased region" description="Low complexity" evidence="3">
    <location>
        <begin position="278"/>
        <end position="291"/>
    </location>
</feature>
<feature type="domain" description="Clp ATPase C-terminal" evidence="5">
    <location>
        <begin position="588"/>
        <end position="681"/>
    </location>
</feature>